<sequence length="101" mass="10989">DGGWGLHIEAESSVFGTAMNYTALRLLGTAAEEPKMIKARGLLNQMGGAVNGPHWAKFWLSVLGVCKWDVVNPVPPELWCGPHLNFLHPVLLTLMSRQAPA</sequence>
<dbReference type="InterPro" id="IPR008930">
    <property type="entry name" value="Terpenoid_cyclase/PrenylTrfase"/>
</dbReference>
<dbReference type="InterPro" id="IPR032697">
    <property type="entry name" value="SQ_cyclase_N"/>
</dbReference>
<dbReference type="Gene3D" id="1.50.10.20">
    <property type="match status" value="1"/>
</dbReference>
<feature type="domain" description="Squalene cyclase N-terminal" evidence="3">
    <location>
        <begin position="1"/>
        <end position="98"/>
    </location>
</feature>
<dbReference type="PANTHER" id="PTHR11764:SF20">
    <property type="entry name" value="LANOSTEROL SYNTHASE"/>
    <property type="match status" value="1"/>
</dbReference>
<keyword evidence="2" id="KW-0752">Steroid biosynthesis</keyword>
<dbReference type="SUPFAM" id="SSF48239">
    <property type="entry name" value="Terpenoid cyclases/Protein prenyltransferases"/>
    <property type="match status" value="1"/>
</dbReference>
<comment type="caution">
    <text evidence="4">The sequence shown here is derived from an EMBL/GenBank/DDBJ whole genome shotgun (WGS) entry which is preliminary data.</text>
</comment>
<dbReference type="Proteomes" id="UP001357485">
    <property type="component" value="Unassembled WGS sequence"/>
</dbReference>
<dbReference type="PANTHER" id="PTHR11764">
    <property type="entry name" value="TERPENE CYCLASE/MUTASE FAMILY MEMBER"/>
    <property type="match status" value="1"/>
</dbReference>
<evidence type="ECO:0000259" key="3">
    <source>
        <dbReference type="Pfam" id="PF13249"/>
    </source>
</evidence>
<keyword evidence="2" id="KW-0444">Lipid biosynthesis</keyword>
<feature type="non-terminal residue" evidence="4">
    <location>
        <position position="1"/>
    </location>
</feature>
<accession>A0ABR0LL36</accession>
<evidence type="ECO:0000256" key="2">
    <source>
        <dbReference type="ARBA" id="ARBA00022955"/>
    </source>
</evidence>
<protein>
    <recommendedName>
        <fullName evidence="3">Squalene cyclase N-terminal domain-containing protein</fullName>
    </recommendedName>
</protein>
<reference evidence="4 5" key="1">
    <citation type="submission" date="2023-08" db="EMBL/GenBank/DDBJ databases">
        <title>Black Yeasts Isolated from many extreme environments.</title>
        <authorList>
            <person name="Coleine C."/>
            <person name="Stajich J.E."/>
            <person name="Selbmann L."/>
        </authorList>
    </citation>
    <scope>NUCLEOTIDE SEQUENCE [LARGE SCALE GENOMIC DNA]</scope>
    <source>
        <strain evidence="4 5">CCFEE 536</strain>
    </source>
</reference>
<proteinExistence type="inferred from homology"/>
<evidence type="ECO:0000313" key="4">
    <source>
        <dbReference type="EMBL" id="KAK5192721.1"/>
    </source>
</evidence>
<name>A0ABR0LL36_9PEZI</name>
<dbReference type="Pfam" id="PF13249">
    <property type="entry name" value="SQHop_cyclase_N"/>
    <property type="match status" value="1"/>
</dbReference>
<evidence type="ECO:0000313" key="5">
    <source>
        <dbReference type="Proteomes" id="UP001357485"/>
    </source>
</evidence>
<evidence type="ECO:0000256" key="1">
    <source>
        <dbReference type="ARBA" id="ARBA00009755"/>
    </source>
</evidence>
<comment type="similarity">
    <text evidence="1">Belongs to the terpene cyclase/mutase family.</text>
</comment>
<dbReference type="EMBL" id="JAVRRA010017971">
    <property type="protein sequence ID" value="KAK5192721.1"/>
    <property type="molecule type" value="Genomic_DNA"/>
</dbReference>
<dbReference type="InterPro" id="IPR018333">
    <property type="entry name" value="Squalene_cyclase"/>
</dbReference>
<keyword evidence="5" id="KW-1185">Reference proteome</keyword>
<organism evidence="4 5">
    <name type="scientific">Cryomyces antarcticus</name>
    <dbReference type="NCBI Taxonomy" id="329879"/>
    <lineage>
        <taxon>Eukaryota</taxon>
        <taxon>Fungi</taxon>
        <taxon>Dikarya</taxon>
        <taxon>Ascomycota</taxon>
        <taxon>Pezizomycotina</taxon>
        <taxon>Dothideomycetes</taxon>
        <taxon>Dothideomycetes incertae sedis</taxon>
        <taxon>Cryomyces</taxon>
    </lineage>
</organism>
<keyword evidence="2" id="KW-0443">Lipid metabolism</keyword>
<gene>
    <name evidence="4" type="ORF">LTR16_007362</name>
</gene>